<dbReference type="PaxDb" id="7159-AAEL013133-PA"/>
<dbReference type="AlphaFoldDB" id="Q16K30"/>
<feature type="non-terminal residue" evidence="2">
    <location>
        <position position="1"/>
    </location>
</feature>
<protein>
    <submittedName>
        <fullName evidence="2">AAEL013133-PA</fullName>
    </submittedName>
</protein>
<organism evidence="2 3">
    <name type="scientific">Aedes aegypti</name>
    <name type="common">Yellowfever mosquito</name>
    <name type="synonym">Culex aegypti</name>
    <dbReference type="NCBI Taxonomy" id="7159"/>
    <lineage>
        <taxon>Eukaryota</taxon>
        <taxon>Metazoa</taxon>
        <taxon>Ecdysozoa</taxon>
        <taxon>Arthropoda</taxon>
        <taxon>Hexapoda</taxon>
        <taxon>Insecta</taxon>
        <taxon>Pterygota</taxon>
        <taxon>Neoptera</taxon>
        <taxon>Endopterygota</taxon>
        <taxon>Diptera</taxon>
        <taxon>Nematocera</taxon>
        <taxon>Culicoidea</taxon>
        <taxon>Culicidae</taxon>
        <taxon>Culicinae</taxon>
        <taxon>Aedini</taxon>
        <taxon>Aedes</taxon>
        <taxon>Stegomyia</taxon>
    </lineage>
</organism>
<evidence type="ECO:0000313" key="3">
    <source>
        <dbReference type="Proteomes" id="UP000682892"/>
    </source>
</evidence>
<evidence type="ECO:0000256" key="1">
    <source>
        <dbReference type="SAM" id="MobiDB-lite"/>
    </source>
</evidence>
<accession>Q16K30</accession>
<dbReference type="HOGENOM" id="CLU_2533852_0_0_1"/>
<proteinExistence type="predicted"/>
<name>Q16K30_AEDAE</name>
<gene>
    <name evidence="2" type="ORF">AaeL_AAEL013133</name>
</gene>
<sequence length="84" mass="9204">TRSKQSIRACLDSCLLQSQTGISGRRIHKNRAEEVSKQLTRPPLPSHSKSAHPARTSRITVLIFHSGVLKVLHLHRLGSVFGGG</sequence>
<reference evidence="2" key="1">
    <citation type="submission" date="2005-10" db="EMBL/GenBank/DDBJ databases">
        <authorList>
            <person name="Loftus B.J."/>
            <person name="Nene V.M."/>
            <person name="Hannick L.I."/>
            <person name="Bidwell S."/>
            <person name="Haas B."/>
            <person name="Amedeo P."/>
            <person name="Orvis J."/>
            <person name="Wortman J.R."/>
            <person name="White O.R."/>
            <person name="Salzberg S."/>
            <person name="Shumway M."/>
            <person name="Koo H."/>
            <person name="Zhao Y."/>
            <person name="Holmes M."/>
            <person name="Miller J."/>
            <person name="Schatz M."/>
            <person name="Pop M."/>
            <person name="Pai G."/>
            <person name="Utterback T."/>
            <person name="Rogers Y.-H."/>
            <person name="Kravitz S."/>
            <person name="Fraser C.M."/>
        </authorList>
    </citation>
    <scope>NUCLEOTIDE SEQUENCE</scope>
    <source>
        <strain evidence="2">Liverpool</strain>
    </source>
</reference>
<evidence type="ECO:0000313" key="2">
    <source>
        <dbReference type="EMBL" id="EAT34643.1"/>
    </source>
</evidence>
<reference evidence="2" key="3">
    <citation type="submission" date="2012-09" db="EMBL/GenBank/DDBJ databases">
        <authorList>
            <consortium name="VectorBase"/>
        </authorList>
    </citation>
    <scope>NUCLEOTIDE SEQUENCE</scope>
    <source>
        <strain evidence="2">Liverpool</strain>
    </source>
</reference>
<reference evidence="2" key="2">
    <citation type="journal article" date="2007" name="Science">
        <title>Genome sequence of Aedes aegypti, a major arbovirus vector.</title>
        <authorList>
            <person name="Nene V."/>
            <person name="Wortman J.R."/>
            <person name="Lawson D."/>
            <person name="Haas B."/>
            <person name="Kodira C."/>
            <person name="Tu Z.J."/>
            <person name="Loftus B."/>
            <person name="Xi Z."/>
            <person name="Megy K."/>
            <person name="Grabherr M."/>
            <person name="Ren Q."/>
            <person name="Zdobnov E.M."/>
            <person name="Lobo N.F."/>
            <person name="Campbell K.S."/>
            <person name="Brown S.E."/>
            <person name="Bonaldo M.F."/>
            <person name="Zhu J."/>
            <person name="Sinkins S.P."/>
            <person name="Hogenkamp D.G."/>
            <person name="Amedeo P."/>
            <person name="Arensburger P."/>
            <person name="Atkinson P.W."/>
            <person name="Bidwell S."/>
            <person name="Biedler J."/>
            <person name="Birney E."/>
            <person name="Bruggner R.V."/>
            <person name="Costas J."/>
            <person name="Coy M.R."/>
            <person name="Crabtree J."/>
            <person name="Crawford M."/>
            <person name="Debruyn B."/>
            <person name="Decaprio D."/>
            <person name="Eiglmeier K."/>
            <person name="Eisenstadt E."/>
            <person name="El-Dorry H."/>
            <person name="Gelbart W.M."/>
            <person name="Gomes S.L."/>
            <person name="Hammond M."/>
            <person name="Hannick L.I."/>
            <person name="Hogan J.R."/>
            <person name="Holmes M.H."/>
            <person name="Jaffe D."/>
            <person name="Johnston J.S."/>
            <person name="Kennedy R.C."/>
            <person name="Koo H."/>
            <person name="Kravitz S."/>
            <person name="Kriventseva E.V."/>
            <person name="Kulp D."/>
            <person name="Labutti K."/>
            <person name="Lee E."/>
            <person name="Li S."/>
            <person name="Lovin D.D."/>
            <person name="Mao C."/>
            <person name="Mauceli E."/>
            <person name="Menck C.F."/>
            <person name="Miller J.R."/>
            <person name="Montgomery P."/>
            <person name="Mori A."/>
            <person name="Nascimento A.L."/>
            <person name="Naveira H.F."/>
            <person name="Nusbaum C."/>
            <person name="O'leary S."/>
            <person name="Orvis J."/>
            <person name="Pertea M."/>
            <person name="Quesneville H."/>
            <person name="Reidenbach K.R."/>
            <person name="Rogers Y.H."/>
            <person name="Roth C.W."/>
            <person name="Schneider J.R."/>
            <person name="Schatz M."/>
            <person name="Shumway M."/>
            <person name="Stanke M."/>
            <person name="Stinson E.O."/>
            <person name="Tubio J.M."/>
            <person name="Vanzee J.P."/>
            <person name="Verjovski-Almeida S."/>
            <person name="Werner D."/>
            <person name="White O."/>
            <person name="Wyder S."/>
            <person name="Zeng Q."/>
            <person name="Zhao Q."/>
            <person name="Zhao Y."/>
            <person name="Hill C.A."/>
            <person name="Raikhel A.S."/>
            <person name="Soares M.B."/>
            <person name="Knudson D.L."/>
            <person name="Lee N.H."/>
            <person name="Galagan J."/>
            <person name="Salzberg S.L."/>
            <person name="Paulsen I.T."/>
            <person name="Dimopoulos G."/>
            <person name="Collins F.H."/>
            <person name="Birren B."/>
            <person name="Fraser-Liggett C.M."/>
            <person name="Severson D.W."/>
        </authorList>
    </citation>
    <scope>NUCLEOTIDE SEQUENCE [LARGE SCALE GENOMIC DNA]</scope>
    <source>
        <strain evidence="2">Liverpool</strain>
    </source>
</reference>
<feature type="region of interest" description="Disordered" evidence="1">
    <location>
        <begin position="34"/>
        <end position="53"/>
    </location>
</feature>
<dbReference type="Proteomes" id="UP000682892">
    <property type="component" value="Unassembled WGS sequence"/>
</dbReference>
<dbReference type="EMBL" id="CH477980">
    <property type="protein sequence ID" value="EAT34643.1"/>
    <property type="molecule type" value="Genomic_DNA"/>
</dbReference>